<dbReference type="SMART" id="SM01388">
    <property type="entry name" value="Mob1_phocein"/>
    <property type="match status" value="1"/>
</dbReference>
<feature type="binding site" evidence="1">
    <location>
        <position position="162"/>
    </location>
    <ligand>
        <name>Zn(2+)</name>
        <dbReference type="ChEBI" id="CHEBI:29105"/>
    </ligand>
</feature>
<evidence type="ECO:0000256" key="1">
    <source>
        <dbReference type="PIRSR" id="PIRSR605301-1"/>
    </source>
</evidence>
<feature type="region of interest" description="Disordered" evidence="2">
    <location>
        <begin position="1"/>
        <end position="22"/>
    </location>
</feature>
<dbReference type="InterPro" id="IPR005301">
    <property type="entry name" value="MOB_kinase_act_fam"/>
</dbReference>
<dbReference type="Gene3D" id="1.20.140.30">
    <property type="entry name" value="MOB kinase activator"/>
    <property type="match status" value="1"/>
</dbReference>
<name>A0A7I8VWX5_9ANNE</name>
<evidence type="ECO:0000256" key="2">
    <source>
        <dbReference type="SAM" id="MobiDB-lite"/>
    </source>
</evidence>
<dbReference type="OrthoDB" id="8170117at2759"/>
<evidence type="ECO:0000313" key="4">
    <source>
        <dbReference type="Proteomes" id="UP000549394"/>
    </source>
</evidence>
<gene>
    <name evidence="3" type="ORF">DGYR_LOCUS8883</name>
</gene>
<dbReference type="Proteomes" id="UP000549394">
    <property type="component" value="Unassembled WGS sequence"/>
</dbReference>
<keyword evidence="1" id="KW-0862">Zinc</keyword>
<proteinExistence type="predicted"/>
<dbReference type="Pfam" id="PF03637">
    <property type="entry name" value="Mob1_phocein"/>
    <property type="match status" value="1"/>
</dbReference>
<sequence length="265" mass="30801">MDWFMGKGKKKEKDGLNEREQPPYLESDWATQKLIDVNMKNFVYRPEGIDVNEWLATHTIHFFEHVNVFYGLVAEYCTPTDCPSMTGPSNMNYQWVDDKSKKNKCSAPQYVEYVMTSIQRTITDETLFPTKYGQPFPQTFDTIIRRLFRLLFHVLAHIYAAHFQHVAQFGMHSHLNTLFLHLMSFDKLFKIVDEKETDILTELYIKLQGDRRPSSNEDNQSQSPNNSQSFQEDTKNSEVSKVPKSTADSTDTNTLAVQSQNMCQN</sequence>
<accession>A0A7I8VWX5</accession>
<organism evidence="3 4">
    <name type="scientific">Dimorphilus gyrociliatus</name>
    <dbReference type="NCBI Taxonomy" id="2664684"/>
    <lineage>
        <taxon>Eukaryota</taxon>
        <taxon>Metazoa</taxon>
        <taxon>Spiralia</taxon>
        <taxon>Lophotrochozoa</taxon>
        <taxon>Annelida</taxon>
        <taxon>Polychaeta</taxon>
        <taxon>Polychaeta incertae sedis</taxon>
        <taxon>Dinophilidae</taxon>
        <taxon>Dimorphilus</taxon>
    </lineage>
</organism>
<keyword evidence="1" id="KW-0479">Metal-binding</keyword>
<keyword evidence="4" id="KW-1185">Reference proteome</keyword>
<dbReference type="EMBL" id="CAJFCJ010000013">
    <property type="protein sequence ID" value="CAD5120858.1"/>
    <property type="molecule type" value="Genomic_DNA"/>
</dbReference>
<dbReference type="AlphaFoldDB" id="A0A7I8VWX5"/>
<reference evidence="3 4" key="1">
    <citation type="submission" date="2020-08" db="EMBL/GenBank/DDBJ databases">
        <authorList>
            <person name="Hejnol A."/>
        </authorList>
    </citation>
    <scope>NUCLEOTIDE SEQUENCE [LARGE SCALE GENOMIC DNA]</scope>
</reference>
<dbReference type="SUPFAM" id="SSF101152">
    <property type="entry name" value="Mob1/phocein"/>
    <property type="match status" value="1"/>
</dbReference>
<protein>
    <submittedName>
        <fullName evidence="3">DgyrCDS9411</fullName>
    </submittedName>
</protein>
<comment type="caution">
    <text evidence="3">The sequence shown here is derived from an EMBL/GenBank/DDBJ whole genome shotgun (WGS) entry which is preliminary data.</text>
</comment>
<feature type="binding site" evidence="1">
    <location>
        <position position="82"/>
    </location>
    <ligand>
        <name>Zn(2+)</name>
        <dbReference type="ChEBI" id="CHEBI:29105"/>
    </ligand>
</feature>
<feature type="compositionally biased region" description="Polar residues" evidence="2">
    <location>
        <begin position="246"/>
        <end position="265"/>
    </location>
</feature>
<evidence type="ECO:0000313" key="3">
    <source>
        <dbReference type="EMBL" id="CAD5120858.1"/>
    </source>
</evidence>
<feature type="compositionally biased region" description="Low complexity" evidence="2">
    <location>
        <begin position="216"/>
        <end position="231"/>
    </location>
</feature>
<dbReference type="PANTHER" id="PTHR22599">
    <property type="entry name" value="MPS ONE BINDER KINASE ACTIVATOR-LIKE MOB"/>
    <property type="match status" value="1"/>
</dbReference>
<feature type="binding site" evidence="1">
    <location>
        <position position="157"/>
    </location>
    <ligand>
        <name>Zn(2+)</name>
        <dbReference type="ChEBI" id="CHEBI:29105"/>
    </ligand>
</feature>
<feature type="binding site" evidence="1">
    <location>
        <position position="77"/>
    </location>
    <ligand>
        <name>Zn(2+)</name>
        <dbReference type="ChEBI" id="CHEBI:29105"/>
    </ligand>
</feature>
<feature type="region of interest" description="Disordered" evidence="2">
    <location>
        <begin position="210"/>
        <end position="265"/>
    </location>
</feature>
<feature type="compositionally biased region" description="Basic and acidic residues" evidence="2">
    <location>
        <begin position="11"/>
        <end position="21"/>
    </location>
</feature>
<dbReference type="InterPro" id="IPR036703">
    <property type="entry name" value="MOB_kinase_act_sf"/>
</dbReference>